<gene>
    <name evidence="1" type="ORF">CQ405_02170</name>
</gene>
<dbReference type="InterPro" id="IPR038763">
    <property type="entry name" value="DHH_sf"/>
</dbReference>
<dbReference type="AlphaFoldDB" id="A0A2P8R230"/>
<reference evidence="2" key="1">
    <citation type="submission" date="2017-10" db="EMBL/GenBank/DDBJ databases">
        <title>Campylobacter species from seals.</title>
        <authorList>
            <person name="Gilbert M.J."/>
            <person name="Zomer A.L."/>
            <person name="Timmerman A.J."/>
            <person name="Duim B."/>
            <person name="Wagenaar J.A."/>
        </authorList>
    </citation>
    <scope>NUCLEOTIDE SEQUENCE [LARGE SCALE GENOMIC DNA]</scope>
    <source>
        <strain evidence="2">17S00004-5</strain>
    </source>
</reference>
<organism evidence="1 2">
    <name type="scientific">Campylobacter blaseri</name>
    <dbReference type="NCBI Taxonomy" id="2042961"/>
    <lineage>
        <taxon>Bacteria</taxon>
        <taxon>Pseudomonadati</taxon>
        <taxon>Campylobacterota</taxon>
        <taxon>Epsilonproteobacteria</taxon>
        <taxon>Campylobacterales</taxon>
        <taxon>Campylobacteraceae</taxon>
        <taxon>Campylobacter</taxon>
    </lineage>
</organism>
<comment type="caution">
    <text evidence="1">The sequence shown here is derived from an EMBL/GenBank/DDBJ whole genome shotgun (WGS) entry which is preliminary data.</text>
</comment>
<proteinExistence type="predicted"/>
<evidence type="ECO:0000313" key="2">
    <source>
        <dbReference type="Proteomes" id="UP000240535"/>
    </source>
</evidence>
<dbReference type="InterPro" id="IPR052968">
    <property type="entry name" value="Nucleotide_metab_enz"/>
</dbReference>
<sequence>MKIYHLSHTDLDGYGAQFVTKFYFSDIKFYNSNYGKEIDVKFDQILNEMDDEKSIVLITDLNLTLTQCAKFEEALKDKNSKIMLLDHHQTGLECAKKYPWYLLDNERCATKITYDFFSSIYGKDEKLDKFVRVVNSVDIWLKDEPEFELGKVCLGLVSMAKEINNIMFGDTSRDYIFYLLDKTQKYFNEKDGHIALDEALHIFKKSYFIKEKNDTLNNLISTFVVDMLSQNKEKFMIQYRDKTGILTYNIGNTSIIGNEFLVRNPDIDFFLDMTSRKTMSFRANNSADVSLIAKELVGGGGHVNASGGFYPAFKDGHTYEIIKKQIVDLIEKKTKAEEASKEQMAQE</sequence>
<keyword evidence="2" id="KW-1185">Reference proteome</keyword>
<dbReference type="OrthoDB" id="5800592at2"/>
<accession>A0A2P8R230</accession>
<dbReference type="RefSeq" id="WP_106870146.1">
    <property type="nucleotide sequence ID" value="NZ_CP053841.1"/>
</dbReference>
<protein>
    <submittedName>
        <fullName evidence="1">3'-to-5' oligoribonuclease B</fullName>
    </submittedName>
</protein>
<dbReference type="EMBL" id="PDHH01000002">
    <property type="protein sequence ID" value="PSM52555.1"/>
    <property type="molecule type" value="Genomic_DNA"/>
</dbReference>
<dbReference type="PANTHER" id="PTHR42146">
    <property type="entry name" value="3',5'-CYCLIC-NUCLEOTIDE PHOSPHODIESTERASE"/>
    <property type="match status" value="1"/>
</dbReference>
<dbReference type="SUPFAM" id="SSF64182">
    <property type="entry name" value="DHH phosphoesterases"/>
    <property type="match status" value="1"/>
</dbReference>
<dbReference type="Gene3D" id="3.10.310.30">
    <property type="match status" value="1"/>
</dbReference>
<dbReference type="Proteomes" id="UP000240535">
    <property type="component" value="Unassembled WGS sequence"/>
</dbReference>
<name>A0A2P8R230_9BACT</name>
<evidence type="ECO:0000313" key="1">
    <source>
        <dbReference type="EMBL" id="PSM52555.1"/>
    </source>
</evidence>
<dbReference type="PANTHER" id="PTHR42146:SF1">
    <property type="entry name" value="OLIGORIBONUCLEASE NRNB"/>
    <property type="match status" value="1"/>
</dbReference>